<protein>
    <submittedName>
        <fullName evidence="10">Aldehyde ferredoxin oxidoreductase</fullName>
        <ecNumber evidence="10">1.2.7.5</ecNumber>
    </submittedName>
</protein>
<keyword evidence="10" id="KW-0614">Plasmid</keyword>
<organism evidence="10 12">
    <name type="scientific">Natrialba magadii (strain ATCC 43099 / DSM 3394 / CCM 3739 / CIP 104546 / IAM 13178 / JCM 8861 / NBRC 102185 / NCIMB 2190 / MS3)</name>
    <name type="common">Natronobacterium magadii</name>
    <dbReference type="NCBI Taxonomy" id="547559"/>
    <lineage>
        <taxon>Archaea</taxon>
        <taxon>Methanobacteriati</taxon>
        <taxon>Methanobacteriota</taxon>
        <taxon>Stenosarchaea group</taxon>
        <taxon>Halobacteria</taxon>
        <taxon>Halobacteriales</taxon>
        <taxon>Natrialbaceae</taxon>
        <taxon>Natrialba</taxon>
    </lineage>
</organism>
<dbReference type="GO" id="GO:0033726">
    <property type="term" value="F:aldehyde ferredoxin oxidoreductase activity"/>
    <property type="evidence" value="ECO:0007669"/>
    <property type="project" value="UniProtKB-EC"/>
</dbReference>
<evidence type="ECO:0000256" key="7">
    <source>
        <dbReference type="ARBA" id="ARBA00023014"/>
    </source>
</evidence>
<evidence type="ECO:0000256" key="2">
    <source>
        <dbReference type="ARBA" id="ARBA00011032"/>
    </source>
</evidence>
<evidence type="ECO:0000313" key="10">
    <source>
        <dbReference type="EMBL" id="ADD07408.1"/>
    </source>
</evidence>
<dbReference type="PANTHER" id="PTHR30038">
    <property type="entry name" value="ALDEHYDE FERREDOXIN OXIDOREDUCTASE"/>
    <property type="match status" value="1"/>
</dbReference>
<evidence type="ECO:0000256" key="6">
    <source>
        <dbReference type="ARBA" id="ARBA00023004"/>
    </source>
</evidence>
<dbReference type="EC" id="1.2.7.5" evidence="10"/>
<comment type="cofactor">
    <cofactor evidence="8">
        <name>tungstopterin</name>
        <dbReference type="ChEBI" id="CHEBI:30402"/>
    </cofactor>
</comment>
<dbReference type="Gene3D" id="1.10.599.10">
    <property type="entry name" value="Aldehyde Ferredoxin Oxidoreductase Protein, subunit A, domain 3"/>
    <property type="match status" value="1"/>
</dbReference>
<proteinExistence type="inferred from homology"/>
<dbReference type="HOGENOM" id="CLU_020364_1_0_2"/>
<dbReference type="SUPFAM" id="SSF56228">
    <property type="entry name" value="Aldehyde ferredoxin oxidoreductase, N-terminal domain"/>
    <property type="match status" value="1"/>
</dbReference>
<feature type="domain" description="Aldehyde ferredoxin oxidoreductase N-terminal" evidence="9">
    <location>
        <begin position="16"/>
        <end position="215"/>
    </location>
</feature>
<dbReference type="GO" id="GO:0051539">
    <property type="term" value="F:4 iron, 4 sulfur cluster binding"/>
    <property type="evidence" value="ECO:0007669"/>
    <property type="project" value="UniProtKB-KW"/>
</dbReference>
<dbReference type="GO" id="GO:0046872">
    <property type="term" value="F:metal ion binding"/>
    <property type="evidence" value="ECO:0007669"/>
    <property type="project" value="UniProtKB-KW"/>
</dbReference>
<dbReference type="SMART" id="SM00790">
    <property type="entry name" value="AFOR_N"/>
    <property type="match status" value="1"/>
</dbReference>
<keyword evidence="7" id="KW-0411">Iron-sulfur</keyword>
<dbReference type="RefSeq" id="WP_004214383.1">
    <property type="nucleotide sequence ID" value="NC_013923.1"/>
</dbReference>
<dbReference type="InterPro" id="IPR051919">
    <property type="entry name" value="W-dependent_AOR"/>
</dbReference>
<reference evidence="10" key="4">
    <citation type="submission" date="2016-09" db="EMBL/GenBank/DDBJ databases">
        <authorList>
            <person name="Pfeiffer F."/>
        </authorList>
    </citation>
    <scope>NUCLEOTIDE SEQUENCE</scope>
    <source>
        <strain evidence="10">ATCC 43099</strain>
        <plasmid evidence="10">pNMAG01</plasmid>
    </source>
</reference>
<dbReference type="PATRIC" id="fig|547559.17.peg.773"/>
<geneLocation type="plasmid" evidence="10 12">
    <name>pNMAG01</name>
</geneLocation>
<dbReference type="AlphaFoldDB" id="D3T1E9"/>
<dbReference type="GeneID" id="8826737"/>
<dbReference type="Pfam" id="PF02730">
    <property type="entry name" value="AFOR_N"/>
    <property type="match status" value="1"/>
</dbReference>
<keyword evidence="12" id="KW-1185">Reference proteome</keyword>
<sequence>MAQATVNTPEQVTQLETLVRVNLTDEQITTETVPQEYRDRFIAGKGLGAALLLDEVEAGVDPLSPENNLYFMFGPLTGFAPGTSRYGAVTKSPLTGTFVDSYSGGHFPTMVRYALPDVLAIAIEGRAENPMTLRITEGELTLEDATELWGLDTKETARQFEGKQTKTACIGPAGENEVAYATISSDEGTHHAGRGGVGAVMGSKNLKAVVATGNSPPKAPDIQQLKVEHTQRLGTDDEVSWARNGGTQLIVDWTQQVGALPSHNWSRGTVENVDDLNIDAFSEGHVGTDSCFGCPVACGHVVDFEESDADVDGVFQGASVDWGPEYETIGMMGANTDITNVTEVTELANLADTLGMDTISLGNVLSWLMEVSEEGLVDSDLRWGDAEAAAEVIRDIAQREGIGDELAEGTARAAELLCDGHPDAREAAVQVKGLELPAYEPRASFSMALAYATADRGACHQRAFPIGSDALGGERDPHDTDGHAEVVIDEQDETALTYSMVSCSFTAYNYERVCEWLNELAYDVTVEDLQAVGERAWNATRLFNLREGFERDDDALPERFTTPLERGGPADGNAITEEQFETMLDSYYEQRGWTEAGEPTPETLARLEIESLAPESQSA</sequence>
<keyword evidence="4" id="KW-0479">Metal-binding</keyword>
<dbReference type="InterPro" id="IPR036503">
    <property type="entry name" value="Ald_Fedxn_OxRdtase_N_sf"/>
</dbReference>
<keyword evidence="5 10" id="KW-0560">Oxidoreductase</keyword>
<dbReference type="Proteomes" id="UP000011543">
    <property type="component" value="Unassembled WGS sequence"/>
</dbReference>
<evidence type="ECO:0000256" key="3">
    <source>
        <dbReference type="ARBA" id="ARBA00022485"/>
    </source>
</evidence>
<dbReference type="KEGG" id="nmg:Nmag_3867"/>
<evidence type="ECO:0000313" key="11">
    <source>
        <dbReference type="EMBL" id="ELY32218.1"/>
    </source>
</evidence>
<evidence type="ECO:0000256" key="1">
    <source>
        <dbReference type="ARBA" id="ARBA00001966"/>
    </source>
</evidence>
<dbReference type="EMBL" id="AOHS01000017">
    <property type="protein sequence ID" value="ELY32218.1"/>
    <property type="molecule type" value="Genomic_DNA"/>
</dbReference>
<reference evidence="11 13" key="3">
    <citation type="journal article" date="2014" name="PLoS Genet.">
        <title>Phylogenetically driven sequencing of extremely halophilic archaea reveals strategies for static and dynamic osmo-response.</title>
        <authorList>
            <person name="Becker E.A."/>
            <person name="Seitzer P.M."/>
            <person name="Tritt A."/>
            <person name="Larsen D."/>
            <person name="Krusor M."/>
            <person name="Yao A.I."/>
            <person name="Wu D."/>
            <person name="Madern D."/>
            <person name="Eisen J.A."/>
            <person name="Darling A.E."/>
            <person name="Facciotti M.T."/>
        </authorList>
    </citation>
    <scope>NUCLEOTIDE SEQUENCE [LARGE SCALE GENOMIC DNA]</scope>
    <source>
        <strain evidence="13">ATCC 43099 / DSM 3394 / CCM 3739 / CIP 104546 / IAM 13178 / JCM 8861 / NBRC 102185 / NCIMB 2190 / MS3</strain>
        <strain evidence="11">MS-3</strain>
    </source>
</reference>
<dbReference type="InterPro" id="IPR013983">
    <property type="entry name" value="Ald_Fedxn_OxRdtase_N"/>
</dbReference>
<dbReference type="Pfam" id="PF01314">
    <property type="entry name" value="AFOR_C"/>
    <property type="match status" value="1"/>
</dbReference>
<evidence type="ECO:0000313" key="13">
    <source>
        <dbReference type="Proteomes" id="UP000011543"/>
    </source>
</evidence>
<comment type="cofactor">
    <cofactor evidence="1">
        <name>[4Fe-4S] cluster</name>
        <dbReference type="ChEBI" id="CHEBI:49883"/>
    </cofactor>
</comment>
<dbReference type="Proteomes" id="UP000001879">
    <property type="component" value="Plasmid pNMAG01"/>
</dbReference>
<dbReference type="Gene3D" id="1.10.569.10">
    <property type="entry name" value="Aldehyde Ferredoxin Oxidoreductase Protein, subunit A, domain 2"/>
    <property type="match status" value="1"/>
</dbReference>
<dbReference type="InterPro" id="IPR036021">
    <property type="entry name" value="Tungsten_al_ferr_oxy-like_C"/>
</dbReference>
<dbReference type="EMBL" id="CP001933">
    <property type="protein sequence ID" value="ADD07408.1"/>
    <property type="molecule type" value="Genomic_DNA"/>
</dbReference>
<keyword evidence="3" id="KW-0004">4Fe-4S</keyword>
<reference evidence="12" key="1">
    <citation type="submission" date="2010-02" db="EMBL/GenBank/DDBJ databases">
        <title>Complete sequence of plasmid 1 of Natrialba magadii ATCC 43099.</title>
        <authorList>
            <consortium name="US DOE Joint Genome Institute"/>
            <person name="Lucas S."/>
            <person name="Copeland A."/>
            <person name="Lapidus A."/>
            <person name="Cheng J.-F."/>
            <person name="Bruce D."/>
            <person name="Goodwin L."/>
            <person name="Pitluck S."/>
            <person name="Davenport K."/>
            <person name="Saunders E."/>
            <person name="Detter J.C."/>
            <person name="Han C."/>
            <person name="Tapia R."/>
            <person name="Land M."/>
            <person name="Hauser L."/>
            <person name="Kyrpides N."/>
            <person name="Mikhailova N."/>
            <person name="De Castro R.E."/>
            <person name="Maupin-Furlow J.A."/>
            <person name="Woyke T."/>
        </authorList>
    </citation>
    <scope>NUCLEOTIDE SEQUENCE [LARGE SCALE GENOMIC DNA]</scope>
    <source>
        <strain evidence="12">ATCC 43099 / DSM 3394 / CCM 3739 / CIP 104546 / IAM 13178 / JCM 8861 / NBRC 102185 / NCIMB 2190 / MS3</strain>
        <plasmid evidence="12">pNMAG01</plasmid>
    </source>
</reference>
<accession>D3T1E9</accession>
<dbReference type="Gene3D" id="3.60.9.10">
    <property type="entry name" value="Aldehyde ferredoxin oxidoreductase, N-terminal domain"/>
    <property type="match status" value="1"/>
</dbReference>
<dbReference type="InterPro" id="IPR013985">
    <property type="entry name" value="Ald_Fedxn_OxRdtase_dom3"/>
</dbReference>
<dbReference type="InterPro" id="IPR013984">
    <property type="entry name" value="Ald_Fedxn_OxRdtase_dom2"/>
</dbReference>
<evidence type="ECO:0000256" key="5">
    <source>
        <dbReference type="ARBA" id="ARBA00023002"/>
    </source>
</evidence>
<dbReference type="InterPro" id="IPR001203">
    <property type="entry name" value="OxRdtase_Ald_Fedxn_C"/>
</dbReference>
<dbReference type="OrthoDB" id="30771at2157"/>
<dbReference type="GO" id="GO:0009055">
    <property type="term" value="F:electron transfer activity"/>
    <property type="evidence" value="ECO:0007669"/>
    <property type="project" value="InterPro"/>
</dbReference>
<name>D3T1E9_NATMM</name>
<evidence type="ECO:0000256" key="8">
    <source>
        <dbReference type="ARBA" id="ARBA00049934"/>
    </source>
</evidence>
<dbReference type="PANTHER" id="PTHR30038:SF7">
    <property type="entry name" value="TUNGSTEN-CONTAINING GLYCERALDEHYDE-3-PHOSPHATE:FERREDOXIN OXIDOREDUCTASE"/>
    <property type="match status" value="1"/>
</dbReference>
<keyword evidence="6" id="KW-0408">Iron</keyword>
<evidence type="ECO:0000256" key="4">
    <source>
        <dbReference type="ARBA" id="ARBA00022723"/>
    </source>
</evidence>
<evidence type="ECO:0000313" key="12">
    <source>
        <dbReference type="Proteomes" id="UP000001879"/>
    </source>
</evidence>
<evidence type="ECO:0000259" key="9">
    <source>
        <dbReference type="SMART" id="SM00790"/>
    </source>
</evidence>
<reference evidence="10 12" key="2">
    <citation type="journal article" date="2012" name="BMC Genomics">
        <title>A comparative genomics perspective on the genetic content of the alkaliphilic haloarchaeon Natrialba magadii ATCC 43099T.</title>
        <authorList>
            <person name="Siddaramappa S."/>
            <person name="Challacombe J.F."/>
            <person name="Decastro R.E."/>
            <person name="Pfeiffer F."/>
            <person name="Sastre D.E."/>
            <person name="Gimenez M.I."/>
            <person name="Paggi R.A."/>
            <person name="Detter J.C."/>
            <person name="Davenport K.W."/>
            <person name="Goodwin L.A."/>
            <person name="Kyrpides N."/>
            <person name="Tapia R."/>
            <person name="Pitluck S."/>
            <person name="Lucas S."/>
            <person name="Woyke T."/>
            <person name="Maupin-Furlow J.A."/>
        </authorList>
    </citation>
    <scope>NUCLEOTIDE SEQUENCE [LARGE SCALE GENOMIC DNA]</scope>
    <source>
        <strain evidence="10">ATCC 43099</strain>
        <strain evidence="12">ATCC 43099 / DSM 3394 / CCM 3739 / CIP 104546 / IAM 13178 / JCM 8861 / NBRC 102185 / NCIMB 2190 / MS3</strain>
    </source>
</reference>
<comment type="similarity">
    <text evidence="2">Belongs to the AOR/FOR family.</text>
</comment>
<dbReference type="SUPFAM" id="SSF48310">
    <property type="entry name" value="Aldehyde ferredoxin oxidoreductase, C-terminal domains"/>
    <property type="match status" value="1"/>
</dbReference>
<gene>
    <name evidence="10" type="primary">aor</name>
    <name evidence="10" type="ordered locus">Nmag_3867</name>
    <name evidence="11" type="ORF">C500_04049</name>
</gene>